<evidence type="ECO:0000256" key="1">
    <source>
        <dbReference type="SAM" id="Phobius"/>
    </source>
</evidence>
<evidence type="ECO:0000313" key="3">
    <source>
        <dbReference type="EMBL" id="MCV3272877.1"/>
    </source>
</evidence>
<feature type="transmembrane region" description="Helical" evidence="1">
    <location>
        <begin position="58"/>
        <end position="82"/>
    </location>
</feature>
<comment type="caution">
    <text evidence="3">The sequence shown here is derived from an EMBL/GenBank/DDBJ whole genome shotgun (WGS) entry which is preliminary data.</text>
</comment>
<keyword evidence="1" id="KW-1133">Transmembrane helix</keyword>
<evidence type="ECO:0000313" key="4">
    <source>
        <dbReference type="Proteomes" id="UP001208690"/>
    </source>
</evidence>
<reference evidence="3 4" key="1">
    <citation type="submission" date="2022-04" db="EMBL/GenBank/DDBJ databases">
        <title>Roseobacter sp. WL0113 is a bacterium isolated from neritic sediment.</title>
        <authorList>
            <person name="Wang L."/>
            <person name="He W."/>
            <person name="Zhang D.-F."/>
        </authorList>
    </citation>
    <scope>NUCLEOTIDE SEQUENCE [LARGE SCALE GENOMIC DNA]</scope>
    <source>
        <strain evidence="3 4">WL0113</strain>
    </source>
</reference>
<feature type="transmembrane region" description="Helical" evidence="1">
    <location>
        <begin position="36"/>
        <end position="52"/>
    </location>
</feature>
<gene>
    <name evidence="3" type="ORF">MUB52_15695</name>
</gene>
<name>A0ABT3BH19_9RHOB</name>
<dbReference type="Gene3D" id="1.20.120.1220">
    <property type="match status" value="1"/>
</dbReference>
<sequence length="165" mass="17838">MAITASSAWWFLPFVLPICFYVAFTDLSRMKITNQTVVVLALVFVVVGPFAMPDLETYLWRLVQLGIMLVLGVLLNAIGAMGAGDAKFIAAAAPFVAAADIRLIMALLAASLLAAFVTHRIARATPLRRLAPHWASWDQGKKFPMGLALGMTLSLYLILAVLYGA</sequence>
<dbReference type="RefSeq" id="WP_263845198.1">
    <property type="nucleotide sequence ID" value="NZ_JALIEB010000011.1"/>
</dbReference>
<evidence type="ECO:0000259" key="2">
    <source>
        <dbReference type="Pfam" id="PF01478"/>
    </source>
</evidence>
<protein>
    <submittedName>
        <fullName evidence="3">Prepilin peptidase</fullName>
        <ecNumber evidence="3">3.4.23.43</ecNumber>
    </submittedName>
</protein>
<feature type="transmembrane region" description="Helical" evidence="1">
    <location>
        <begin position="142"/>
        <end position="163"/>
    </location>
</feature>
<feature type="transmembrane region" description="Helical" evidence="1">
    <location>
        <begin position="103"/>
        <end position="122"/>
    </location>
</feature>
<keyword evidence="1" id="KW-0812">Transmembrane</keyword>
<feature type="transmembrane region" description="Helical" evidence="1">
    <location>
        <begin position="6"/>
        <end position="24"/>
    </location>
</feature>
<dbReference type="Proteomes" id="UP001208690">
    <property type="component" value="Unassembled WGS sequence"/>
</dbReference>
<keyword evidence="1" id="KW-0472">Membrane</keyword>
<dbReference type="EMBL" id="JALIEB010000011">
    <property type="protein sequence ID" value="MCV3272877.1"/>
    <property type="molecule type" value="Genomic_DNA"/>
</dbReference>
<organism evidence="3 4">
    <name type="scientific">Roseobacter sinensis</name>
    <dbReference type="NCBI Taxonomy" id="2931391"/>
    <lineage>
        <taxon>Bacteria</taxon>
        <taxon>Pseudomonadati</taxon>
        <taxon>Pseudomonadota</taxon>
        <taxon>Alphaproteobacteria</taxon>
        <taxon>Rhodobacterales</taxon>
        <taxon>Roseobacteraceae</taxon>
        <taxon>Roseobacter</taxon>
    </lineage>
</organism>
<dbReference type="Pfam" id="PF01478">
    <property type="entry name" value="Peptidase_A24"/>
    <property type="match status" value="1"/>
</dbReference>
<dbReference type="GO" id="GO:0004190">
    <property type="term" value="F:aspartic-type endopeptidase activity"/>
    <property type="evidence" value="ECO:0007669"/>
    <property type="project" value="UniProtKB-EC"/>
</dbReference>
<keyword evidence="3" id="KW-0378">Hydrolase</keyword>
<accession>A0ABT3BH19</accession>
<proteinExistence type="predicted"/>
<dbReference type="InterPro" id="IPR000045">
    <property type="entry name" value="Prepilin_IV_endopep_pep"/>
</dbReference>
<dbReference type="EC" id="3.4.23.43" evidence="3"/>
<keyword evidence="4" id="KW-1185">Reference proteome</keyword>
<feature type="domain" description="Prepilin type IV endopeptidase peptidase" evidence="2">
    <location>
        <begin position="15"/>
        <end position="117"/>
    </location>
</feature>